<evidence type="ECO:0000313" key="3">
    <source>
        <dbReference type="Proteomes" id="UP000324748"/>
    </source>
</evidence>
<evidence type="ECO:0000313" key="2">
    <source>
        <dbReference type="EMBL" id="KAA1100945.1"/>
    </source>
</evidence>
<name>A0A5B0PH42_PUCGR</name>
<reference evidence="2 3" key="1">
    <citation type="submission" date="2019-05" db="EMBL/GenBank/DDBJ databases">
        <title>Emergence of the Ug99 lineage of the wheat stem rust pathogen through somatic hybridization.</title>
        <authorList>
            <person name="Li F."/>
            <person name="Upadhyaya N.M."/>
            <person name="Sperschneider J."/>
            <person name="Matny O."/>
            <person name="Nguyen-Phuc H."/>
            <person name="Mago R."/>
            <person name="Raley C."/>
            <person name="Miller M.E."/>
            <person name="Silverstein K.A.T."/>
            <person name="Henningsen E."/>
            <person name="Hirsch C.D."/>
            <person name="Visser B."/>
            <person name="Pretorius Z.A."/>
            <person name="Steffenson B.J."/>
            <person name="Schwessinger B."/>
            <person name="Dodds P.N."/>
            <person name="Figueroa M."/>
        </authorList>
    </citation>
    <scope>NUCLEOTIDE SEQUENCE [LARGE SCALE GENOMIC DNA]</scope>
    <source>
        <strain evidence="2">21-0</strain>
    </source>
</reference>
<comment type="caution">
    <text evidence="2">The sequence shown here is derived from an EMBL/GenBank/DDBJ whole genome shotgun (WGS) entry which is preliminary data.</text>
</comment>
<proteinExistence type="predicted"/>
<dbReference type="Proteomes" id="UP000324748">
    <property type="component" value="Unassembled WGS sequence"/>
</dbReference>
<sequence>MARPSSAYIFRHRSSPETGAERVDRAAGDTPLTGGLGADAGSKPAAFKFASRNFQWKNIIAPGPGQTRERKWND</sequence>
<evidence type="ECO:0000256" key="1">
    <source>
        <dbReference type="SAM" id="MobiDB-lite"/>
    </source>
</evidence>
<protein>
    <submittedName>
        <fullName evidence="2">Uncharacterized protein</fullName>
    </submittedName>
</protein>
<dbReference type="AlphaFoldDB" id="A0A5B0PH42"/>
<feature type="region of interest" description="Disordered" evidence="1">
    <location>
        <begin position="1"/>
        <end position="39"/>
    </location>
</feature>
<accession>A0A5B0PH42</accession>
<organism evidence="2 3">
    <name type="scientific">Puccinia graminis f. sp. tritici</name>
    <dbReference type="NCBI Taxonomy" id="56615"/>
    <lineage>
        <taxon>Eukaryota</taxon>
        <taxon>Fungi</taxon>
        <taxon>Dikarya</taxon>
        <taxon>Basidiomycota</taxon>
        <taxon>Pucciniomycotina</taxon>
        <taxon>Pucciniomycetes</taxon>
        <taxon>Pucciniales</taxon>
        <taxon>Pucciniaceae</taxon>
        <taxon>Puccinia</taxon>
    </lineage>
</organism>
<dbReference type="EMBL" id="VSWC01000053">
    <property type="protein sequence ID" value="KAA1100945.1"/>
    <property type="molecule type" value="Genomic_DNA"/>
</dbReference>
<keyword evidence="3" id="KW-1185">Reference proteome</keyword>
<gene>
    <name evidence="2" type="ORF">PGT21_002334</name>
</gene>